<feature type="compositionally biased region" description="Basic and acidic residues" evidence="4">
    <location>
        <begin position="838"/>
        <end position="848"/>
    </location>
</feature>
<feature type="compositionally biased region" description="Polar residues" evidence="4">
    <location>
        <begin position="1463"/>
        <end position="1481"/>
    </location>
</feature>
<dbReference type="GO" id="GO:0034974">
    <property type="term" value="C:Swi5-Swi2 complex"/>
    <property type="evidence" value="ECO:0007669"/>
    <property type="project" value="TreeGrafter"/>
</dbReference>
<reference evidence="5" key="1">
    <citation type="submission" date="2022-11" db="EMBL/GenBank/DDBJ databases">
        <title>Genome Resource of Sclerotinia nivalis Strain SnTB1, a Plant Pathogen Isolated from American Ginseng.</title>
        <authorList>
            <person name="Fan S."/>
        </authorList>
    </citation>
    <scope>NUCLEOTIDE SEQUENCE</scope>
    <source>
        <strain evidence="5">SnTB1</strain>
    </source>
</reference>
<keyword evidence="3" id="KW-0234">DNA repair</keyword>
<feature type="compositionally biased region" description="Polar residues" evidence="4">
    <location>
        <begin position="1044"/>
        <end position="1053"/>
    </location>
</feature>
<dbReference type="EMBL" id="JAPEIS010000006">
    <property type="protein sequence ID" value="KAJ8065488.1"/>
    <property type="molecule type" value="Genomic_DNA"/>
</dbReference>
<dbReference type="PANTHER" id="PTHR28529">
    <property type="entry name" value="DNA REPAIR PROTEIN SWI5 HOMOLOG"/>
    <property type="match status" value="1"/>
</dbReference>
<feature type="region of interest" description="Disordered" evidence="4">
    <location>
        <begin position="469"/>
        <end position="939"/>
    </location>
</feature>
<sequence length="1598" mass="173664">MDGVTLEMDLGMDFYEQWDWQRFREAESMELEDEENSVVQTEVLLENGEEVVEREENIGGVGRVDEVEEGTPRRFVLPQYDGSADDARENEEAGSISKIGIDDVNTRSRQMDLPQYDGPAEEAEDAVSISETRAEDIDVGSRHDHANIFTQLVDETLNKNTSEAQEQRVVVEDVELNKGDSGITPEKRDDAEGEGDGDQEMTLAGDGSISDFLGTESSDEEVVNLGGTVIPQETHRNIPESSTTTTEMTIESGVIAKADTFEESNHSKEQMNDKIEDRVSAGGAHVLEESCDDISSPGKAASEMEVEPIIDKPADREIDGLGEALGNIPTFKSNHPEMAVEAGTNGNTGVQFEIEGHGAESMTSGFLSNENLRDLEGKPSSISTLDQSPIKFTTQDEFSDEISPATEEATAANIMNAAYSDNMPALSQGQDFSITNQTPVNDGSVQEDAGLPPLPRIEAPVQARQIEIPDSDAITESSQQSPKKLGHVERTLDSAINNMKDEETRISNDATREETDDREAEDVVSSFGRECATSSIDPKKNLNEPEIMETESLQNGIDIPEKNGQSIEVAPVDSAKNLKEDSKSESEDGIEMEECPSQPLPQKKTNKRGRPPGRKKSEIASGESDNKERIEKKAKLVEVNSDKPLSMDPNDDLTESKPVQEQKKRGRPSSRKVSSLFVDDSVDKTDEVNKHSSSAESRASETSPSSPASEKKRRGRPSRRKISSLSVDEPATEQEKAVVGEPGSSEVAFIDKADEVAKHSSPKGTPTDDLSPSSPAPEKRKRGRPAVRKISTLSTVTNDSGDVENSEKEMASMNEDNTHLDVGSRSTDETTPSFPIRSMEEDKRSERPSRRRSSGLGPRKEDAEEAGGHLDESNDVMAAKPSDNADSVEELAINDTMDELTMNSSSPVKRKSGRPVNRKSSGLGPEKGDTEEAAKEDLPNVSVVILKDVKMNELTTHHKSTDKVVTISSSSVKRKRGRPAGRKSSGIETENAEAKELSYEVSSFPRDDVEAQETTLTENLNDELDDGSPVRPRKRGRPGRKSSQLNPQKSSVNEAADKSSEDIDTEETLNNIANGYGNDIRSAGLADIGSSPVKRKKGGPASRRASEQSLKKTAVKENLEGTPDTVAEKAADTGIIEPLAVTQLIDEPDSSINPSPEKRKRGRPSSRKASELDPEKVAANEAARGSPNGILTQEAVNEDYNGSPSVNSSPEKRRRGRPSSRKSSSLSIANKNAAETVKASYNDGSKTVADKLLNADINEPATEASLSATSSPEKRKRGRPARSASGFGTGSAKKDSISGVDTAGKKIPPEIVDSDEEDDELQDESPPAKKVKPEPRKRGRPPGTKILGIGIEEEKTAEEDLTKAISTRIDSSEKIEVDTQTHDEPLAPERKRRGRPAAAKARGISDSDSEITGEEQQKSEKSELPCAESEQPVEDEADEQEEPVVEKKRRGRPTLLKNKGKQSAKTSESLNEDIITTSNTRSSKGKVSGSQVSKSSNTSSSSQRQDAFLAEMKAMKLSSIQARNANLRIEIAQKREKTQEITQGLEQPAKETVKRHIKLLHDYNDIKDVGQGLLGMIADNRGVRVGELYEEFGVDIAD</sequence>
<proteinExistence type="inferred from homology"/>
<dbReference type="GO" id="GO:0032798">
    <property type="term" value="C:Swi5-Sfr1 complex"/>
    <property type="evidence" value="ECO:0007669"/>
    <property type="project" value="TreeGrafter"/>
</dbReference>
<evidence type="ECO:0000313" key="6">
    <source>
        <dbReference type="Proteomes" id="UP001152300"/>
    </source>
</evidence>
<feature type="compositionally biased region" description="Low complexity" evidence="4">
    <location>
        <begin position="1485"/>
        <end position="1503"/>
    </location>
</feature>
<feature type="compositionally biased region" description="Basic and acidic residues" evidence="4">
    <location>
        <begin position="681"/>
        <end position="690"/>
    </location>
</feature>
<feature type="compositionally biased region" description="Basic residues" evidence="4">
    <location>
        <begin position="711"/>
        <end position="722"/>
    </location>
</feature>
<feature type="compositionally biased region" description="Acidic residues" evidence="4">
    <location>
        <begin position="1312"/>
        <end position="1323"/>
    </location>
</feature>
<dbReference type="InterPro" id="IPR017956">
    <property type="entry name" value="AT_hook_DNA-bd_motif"/>
</dbReference>
<feature type="compositionally biased region" description="Basic residues" evidence="4">
    <location>
        <begin position="1447"/>
        <end position="1462"/>
    </location>
</feature>
<dbReference type="Pfam" id="PF07061">
    <property type="entry name" value="Swi5"/>
    <property type="match status" value="1"/>
</dbReference>
<feature type="region of interest" description="Disordered" evidence="4">
    <location>
        <begin position="1259"/>
        <end position="1505"/>
    </location>
</feature>
<dbReference type="GO" id="GO:0010772">
    <property type="term" value="P:meiotic DNA recombinase assembly involved in reciprocal meiotic recombination"/>
    <property type="evidence" value="ECO:0007669"/>
    <property type="project" value="TreeGrafter"/>
</dbReference>
<evidence type="ECO:0000256" key="4">
    <source>
        <dbReference type="SAM" id="MobiDB-lite"/>
    </source>
</evidence>
<name>A0A9X0AQX1_9HELO</name>
<dbReference type="Gene3D" id="1.20.5.170">
    <property type="match status" value="1"/>
</dbReference>
<feature type="region of interest" description="Disordered" evidence="4">
    <location>
        <begin position="428"/>
        <end position="454"/>
    </location>
</feature>
<feature type="compositionally biased region" description="Basic and acidic residues" evidence="4">
    <location>
        <begin position="576"/>
        <end position="586"/>
    </location>
</feature>
<dbReference type="InterPro" id="IPR010760">
    <property type="entry name" value="DNA-repair_Swi5"/>
</dbReference>
<feature type="compositionally biased region" description="Basic residues" evidence="4">
    <location>
        <begin position="1031"/>
        <end position="1040"/>
    </location>
</feature>
<feature type="compositionally biased region" description="Acidic residues" evidence="4">
    <location>
        <begin position="1431"/>
        <end position="1443"/>
    </location>
</feature>
<organism evidence="5 6">
    <name type="scientific">Sclerotinia nivalis</name>
    <dbReference type="NCBI Taxonomy" id="352851"/>
    <lineage>
        <taxon>Eukaryota</taxon>
        <taxon>Fungi</taxon>
        <taxon>Dikarya</taxon>
        <taxon>Ascomycota</taxon>
        <taxon>Pezizomycotina</taxon>
        <taxon>Leotiomycetes</taxon>
        <taxon>Helotiales</taxon>
        <taxon>Sclerotiniaceae</taxon>
        <taxon>Sclerotinia</taxon>
    </lineage>
</organism>
<keyword evidence="6" id="KW-1185">Reference proteome</keyword>
<feature type="compositionally biased region" description="Basic and acidic residues" evidence="4">
    <location>
        <begin position="858"/>
        <end position="872"/>
    </location>
</feature>
<feature type="compositionally biased region" description="Low complexity" evidence="4">
    <location>
        <begin position="692"/>
        <end position="708"/>
    </location>
</feature>
<evidence type="ECO:0000256" key="1">
    <source>
        <dbReference type="ARBA" id="ARBA00008060"/>
    </source>
</evidence>
<protein>
    <submittedName>
        <fullName evidence="5">Uncharacterized protein</fullName>
    </submittedName>
</protein>
<dbReference type="GO" id="GO:0003677">
    <property type="term" value="F:DNA binding"/>
    <property type="evidence" value="ECO:0007669"/>
    <property type="project" value="InterPro"/>
</dbReference>
<feature type="compositionally biased region" description="Basic and acidic residues" evidence="4">
    <location>
        <begin position="654"/>
        <end position="663"/>
    </location>
</feature>
<feature type="compositionally biased region" description="Basic and acidic residues" evidence="4">
    <location>
        <begin position="1104"/>
        <end position="1119"/>
    </location>
</feature>
<feature type="compositionally biased region" description="Basic residues" evidence="4">
    <location>
        <begin position="604"/>
        <end position="614"/>
    </location>
</feature>
<feature type="compositionally biased region" description="Basic and acidic residues" evidence="4">
    <location>
        <begin position="926"/>
        <end position="938"/>
    </location>
</feature>
<evidence type="ECO:0000256" key="3">
    <source>
        <dbReference type="ARBA" id="ARBA00023204"/>
    </source>
</evidence>
<evidence type="ECO:0000256" key="2">
    <source>
        <dbReference type="ARBA" id="ARBA00022763"/>
    </source>
</evidence>
<dbReference type="GO" id="GO:0000709">
    <property type="term" value="P:meiotic joint molecule formation"/>
    <property type="evidence" value="ECO:0007669"/>
    <property type="project" value="TreeGrafter"/>
</dbReference>
<dbReference type="PANTHER" id="PTHR28529:SF2">
    <property type="entry name" value="DNA REPAIR PROTEIN SWI5 HOMOLOG"/>
    <property type="match status" value="1"/>
</dbReference>
<dbReference type="OrthoDB" id="255837at2759"/>
<feature type="compositionally biased region" description="Basic and acidic residues" evidence="4">
    <location>
        <begin position="1352"/>
        <end position="1362"/>
    </location>
</feature>
<dbReference type="PRINTS" id="PR00929">
    <property type="entry name" value="ATHOOK"/>
</dbReference>
<feature type="compositionally biased region" description="Polar residues" evidence="4">
    <location>
        <begin position="1189"/>
        <end position="1207"/>
    </location>
</feature>
<feature type="compositionally biased region" description="Basic and acidic residues" evidence="4">
    <location>
        <begin position="624"/>
        <end position="636"/>
    </location>
</feature>
<feature type="compositionally biased region" description="Basic and acidic residues" evidence="4">
    <location>
        <begin position="1168"/>
        <end position="1178"/>
    </location>
</feature>
<feature type="region of interest" description="Disordered" evidence="4">
    <location>
        <begin position="175"/>
        <end position="214"/>
    </location>
</feature>
<comment type="similarity">
    <text evidence="1">Belongs to the SWI5/SAE3 family.</text>
</comment>
<feature type="compositionally biased region" description="Basic residues" evidence="4">
    <location>
        <begin position="972"/>
        <end position="981"/>
    </location>
</feature>
<dbReference type="Proteomes" id="UP001152300">
    <property type="component" value="Unassembled WGS sequence"/>
</dbReference>
<gene>
    <name evidence="5" type="ORF">OCU04_006169</name>
</gene>
<evidence type="ECO:0000313" key="5">
    <source>
        <dbReference type="EMBL" id="KAJ8065488.1"/>
    </source>
</evidence>
<keyword evidence="2" id="KW-0227">DNA damage</keyword>
<feature type="compositionally biased region" description="Polar residues" evidence="4">
    <location>
        <begin position="428"/>
        <end position="444"/>
    </location>
</feature>
<feature type="compositionally biased region" description="Basic and acidic residues" evidence="4">
    <location>
        <begin position="1370"/>
        <end position="1389"/>
    </location>
</feature>
<accession>A0A9X0AQX1</accession>
<feature type="region of interest" description="Disordered" evidence="4">
    <location>
        <begin position="955"/>
        <end position="1244"/>
    </location>
</feature>
<feature type="compositionally biased region" description="Basic and acidic residues" evidence="4">
    <location>
        <begin position="499"/>
        <end position="515"/>
    </location>
</feature>
<dbReference type="SMART" id="SM00384">
    <property type="entry name" value="AT_hook"/>
    <property type="match status" value="12"/>
</dbReference>
<comment type="caution">
    <text evidence="5">The sequence shown here is derived from an EMBL/GenBank/DDBJ whole genome shotgun (WGS) entry which is preliminary data.</text>
</comment>
<feature type="compositionally biased region" description="Basic residues" evidence="4">
    <location>
        <begin position="908"/>
        <end position="917"/>
    </location>
</feature>
<feature type="compositionally biased region" description="Polar residues" evidence="4">
    <location>
        <begin position="791"/>
        <end position="800"/>
    </location>
</feature>
<feature type="compositionally biased region" description="Polar residues" evidence="4">
    <location>
        <begin position="762"/>
        <end position="773"/>
    </location>
</feature>
<feature type="compositionally biased region" description="Basic and acidic residues" evidence="4">
    <location>
        <begin position="749"/>
        <end position="758"/>
    </location>
</feature>